<dbReference type="GO" id="GO:0006814">
    <property type="term" value="P:sodium ion transport"/>
    <property type="evidence" value="ECO:0007669"/>
    <property type="project" value="UniProtKB-KW"/>
</dbReference>
<evidence type="ECO:0000256" key="10">
    <source>
        <dbReference type="ARBA" id="ARBA00054632"/>
    </source>
</evidence>
<dbReference type="FunFam" id="1.20.1250.20:FF:000144">
    <property type="entry name" value="Picot, isoform B"/>
    <property type="match status" value="1"/>
</dbReference>
<feature type="transmembrane region" description="Helical" evidence="12">
    <location>
        <begin position="99"/>
        <end position="119"/>
    </location>
</feature>
<dbReference type="GO" id="GO:0016020">
    <property type="term" value="C:membrane"/>
    <property type="evidence" value="ECO:0000318"/>
    <property type="project" value="GO_Central"/>
</dbReference>
<evidence type="ECO:0000313" key="15">
    <source>
        <dbReference type="Proteomes" id="UP000007266"/>
    </source>
</evidence>
<dbReference type="eggNOG" id="KOG2532">
    <property type="taxonomic scope" value="Eukaryota"/>
</dbReference>
<dbReference type="GO" id="GO:0022857">
    <property type="term" value="F:transmembrane transporter activity"/>
    <property type="evidence" value="ECO:0000318"/>
    <property type="project" value="GO_Central"/>
</dbReference>
<evidence type="ECO:0000256" key="12">
    <source>
        <dbReference type="SAM" id="Phobius"/>
    </source>
</evidence>
<keyword evidence="5" id="KW-0769">Symport</keyword>
<keyword evidence="9" id="KW-0406">Ion transport</keyword>
<feature type="transmembrane region" description="Helical" evidence="12">
    <location>
        <begin position="131"/>
        <end position="152"/>
    </location>
</feature>
<protein>
    <recommendedName>
        <fullName evidence="11">Putative inorganic phosphate cotransporter</fullName>
    </recommendedName>
</protein>
<feature type="transmembrane region" description="Helical" evidence="12">
    <location>
        <begin position="72"/>
        <end position="92"/>
    </location>
</feature>
<dbReference type="InterPro" id="IPR036259">
    <property type="entry name" value="MFS_trans_sf"/>
</dbReference>
<evidence type="ECO:0000256" key="2">
    <source>
        <dbReference type="ARBA" id="ARBA00008586"/>
    </source>
</evidence>
<evidence type="ECO:0000256" key="11">
    <source>
        <dbReference type="ARBA" id="ARBA00068450"/>
    </source>
</evidence>
<dbReference type="SUPFAM" id="SSF103473">
    <property type="entry name" value="MFS general substrate transporter"/>
    <property type="match status" value="1"/>
</dbReference>
<comment type="similarity">
    <text evidence="2">Belongs to the major facilitator superfamily. Sodium/anion cotransporter family.</text>
</comment>
<evidence type="ECO:0000256" key="4">
    <source>
        <dbReference type="ARBA" id="ARBA00022692"/>
    </source>
</evidence>
<keyword evidence="3" id="KW-0813">Transport</keyword>
<feature type="transmembrane region" description="Helical" evidence="12">
    <location>
        <begin position="194"/>
        <end position="213"/>
    </location>
</feature>
<dbReference type="OMA" id="VIVTDKH"/>
<keyword evidence="6 12" id="KW-1133">Transmembrane helix</keyword>
<proteinExistence type="inferred from homology"/>
<keyword evidence="9" id="KW-0739">Sodium transport</keyword>
<evidence type="ECO:0000256" key="6">
    <source>
        <dbReference type="ARBA" id="ARBA00022989"/>
    </source>
</evidence>
<reference evidence="14 15" key="1">
    <citation type="journal article" date="2008" name="Nature">
        <title>The genome of the model beetle and pest Tribolium castaneum.</title>
        <authorList>
            <consortium name="Tribolium Genome Sequencing Consortium"/>
            <person name="Richards S."/>
            <person name="Gibbs R.A."/>
            <person name="Weinstock G.M."/>
            <person name="Brown S.J."/>
            <person name="Denell R."/>
            <person name="Beeman R.W."/>
            <person name="Gibbs R."/>
            <person name="Beeman R.W."/>
            <person name="Brown S.J."/>
            <person name="Bucher G."/>
            <person name="Friedrich M."/>
            <person name="Grimmelikhuijzen C.J."/>
            <person name="Klingler M."/>
            <person name="Lorenzen M."/>
            <person name="Richards S."/>
            <person name="Roth S."/>
            <person name="Schroder R."/>
            <person name="Tautz D."/>
            <person name="Zdobnov E.M."/>
            <person name="Muzny D."/>
            <person name="Gibbs R.A."/>
            <person name="Weinstock G.M."/>
            <person name="Attaway T."/>
            <person name="Bell S."/>
            <person name="Buhay C.J."/>
            <person name="Chandrabose M.N."/>
            <person name="Chavez D."/>
            <person name="Clerk-Blankenburg K.P."/>
            <person name="Cree A."/>
            <person name="Dao M."/>
            <person name="Davis C."/>
            <person name="Chacko J."/>
            <person name="Dinh H."/>
            <person name="Dugan-Rocha S."/>
            <person name="Fowler G."/>
            <person name="Garner T.T."/>
            <person name="Garnes J."/>
            <person name="Gnirke A."/>
            <person name="Hawes A."/>
            <person name="Hernandez J."/>
            <person name="Hines S."/>
            <person name="Holder M."/>
            <person name="Hume J."/>
            <person name="Jhangiani S.N."/>
            <person name="Joshi V."/>
            <person name="Khan Z.M."/>
            <person name="Jackson L."/>
            <person name="Kovar C."/>
            <person name="Kowis A."/>
            <person name="Lee S."/>
            <person name="Lewis L.R."/>
            <person name="Margolis J."/>
            <person name="Morgan M."/>
            <person name="Nazareth L.V."/>
            <person name="Nguyen N."/>
            <person name="Okwuonu G."/>
            <person name="Parker D."/>
            <person name="Richards S."/>
            <person name="Ruiz S.J."/>
            <person name="Santibanez J."/>
            <person name="Savard J."/>
            <person name="Scherer S.E."/>
            <person name="Schneider B."/>
            <person name="Sodergren E."/>
            <person name="Tautz D."/>
            <person name="Vattahil S."/>
            <person name="Villasana D."/>
            <person name="White C.S."/>
            <person name="Wright R."/>
            <person name="Park Y."/>
            <person name="Beeman R.W."/>
            <person name="Lord J."/>
            <person name="Oppert B."/>
            <person name="Lorenzen M."/>
            <person name="Brown S."/>
            <person name="Wang L."/>
            <person name="Savard J."/>
            <person name="Tautz D."/>
            <person name="Richards S."/>
            <person name="Weinstock G."/>
            <person name="Gibbs R.A."/>
            <person name="Liu Y."/>
            <person name="Worley K."/>
            <person name="Weinstock G."/>
            <person name="Elsik C.G."/>
            <person name="Reese J.T."/>
            <person name="Elhaik E."/>
            <person name="Landan G."/>
            <person name="Graur D."/>
            <person name="Arensburger P."/>
            <person name="Atkinson P."/>
            <person name="Beeman R.W."/>
            <person name="Beidler J."/>
            <person name="Brown S.J."/>
            <person name="Demuth J.P."/>
            <person name="Drury D.W."/>
            <person name="Du Y.Z."/>
            <person name="Fujiwara H."/>
            <person name="Lorenzen M."/>
            <person name="Maselli V."/>
            <person name="Osanai M."/>
            <person name="Park Y."/>
            <person name="Robertson H.M."/>
            <person name="Tu Z."/>
            <person name="Wang J.J."/>
            <person name="Wang S."/>
            <person name="Richards S."/>
            <person name="Song H."/>
            <person name="Zhang L."/>
            <person name="Sodergren E."/>
            <person name="Werner D."/>
            <person name="Stanke M."/>
            <person name="Morgenstern B."/>
            <person name="Solovyev V."/>
            <person name="Kosarev P."/>
            <person name="Brown G."/>
            <person name="Chen H.C."/>
            <person name="Ermolaeva O."/>
            <person name="Hlavina W."/>
            <person name="Kapustin Y."/>
            <person name="Kiryutin B."/>
            <person name="Kitts P."/>
            <person name="Maglott D."/>
            <person name="Pruitt K."/>
            <person name="Sapojnikov V."/>
            <person name="Souvorov A."/>
            <person name="Mackey A.J."/>
            <person name="Waterhouse R.M."/>
            <person name="Wyder S."/>
            <person name="Zdobnov E.M."/>
            <person name="Zdobnov E.M."/>
            <person name="Wyder S."/>
            <person name="Kriventseva E.V."/>
            <person name="Kadowaki T."/>
            <person name="Bork P."/>
            <person name="Aranda M."/>
            <person name="Bao R."/>
            <person name="Beermann A."/>
            <person name="Berns N."/>
            <person name="Bolognesi R."/>
            <person name="Bonneton F."/>
            <person name="Bopp D."/>
            <person name="Brown S.J."/>
            <person name="Bucher G."/>
            <person name="Butts T."/>
            <person name="Chaumot A."/>
            <person name="Denell R.E."/>
            <person name="Ferrier D.E."/>
            <person name="Friedrich M."/>
            <person name="Gordon C.M."/>
            <person name="Jindra M."/>
            <person name="Klingler M."/>
            <person name="Lan Q."/>
            <person name="Lattorff H.M."/>
            <person name="Laudet V."/>
            <person name="von Levetsow C."/>
            <person name="Liu Z."/>
            <person name="Lutz R."/>
            <person name="Lynch J.A."/>
            <person name="da Fonseca R.N."/>
            <person name="Posnien N."/>
            <person name="Reuter R."/>
            <person name="Roth S."/>
            <person name="Savard J."/>
            <person name="Schinko J.B."/>
            <person name="Schmitt C."/>
            <person name="Schoppmeier M."/>
            <person name="Schroder R."/>
            <person name="Shippy T.D."/>
            <person name="Simonnet F."/>
            <person name="Marques-Souza H."/>
            <person name="Tautz D."/>
            <person name="Tomoyasu Y."/>
            <person name="Trauner J."/>
            <person name="Van der Zee M."/>
            <person name="Vervoort M."/>
            <person name="Wittkopp N."/>
            <person name="Wimmer E.A."/>
            <person name="Yang X."/>
            <person name="Jones A.K."/>
            <person name="Sattelle D.B."/>
            <person name="Ebert P.R."/>
            <person name="Nelson D."/>
            <person name="Scott J.G."/>
            <person name="Beeman R.W."/>
            <person name="Muthukrishnan S."/>
            <person name="Kramer K.J."/>
            <person name="Arakane Y."/>
            <person name="Beeman R.W."/>
            <person name="Zhu Q."/>
            <person name="Hogenkamp D."/>
            <person name="Dixit R."/>
            <person name="Oppert B."/>
            <person name="Jiang H."/>
            <person name="Zou Z."/>
            <person name="Marshall J."/>
            <person name="Elpidina E."/>
            <person name="Vinokurov K."/>
            <person name="Oppert C."/>
            <person name="Zou Z."/>
            <person name="Evans J."/>
            <person name="Lu Z."/>
            <person name="Zhao P."/>
            <person name="Sumathipala N."/>
            <person name="Altincicek B."/>
            <person name="Vilcinskas A."/>
            <person name="Williams M."/>
            <person name="Hultmark D."/>
            <person name="Hetru C."/>
            <person name="Jiang H."/>
            <person name="Grimmelikhuijzen C.J."/>
            <person name="Hauser F."/>
            <person name="Cazzamali G."/>
            <person name="Williamson M."/>
            <person name="Park Y."/>
            <person name="Li B."/>
            <person name="Tanaka Y."/>
            <person name="Predel R."/>
            <person name="Neupert S."/>
            <person name="Schachtner J."/>
            <person name="Verleyen P."/>
            <person name="Raible F."/>
            <person name="Bork P."/>
            <person name="Friedrich M."/>
            <person name="Walden K.K."/>
            <person name="Robertson H.M."/>
            <person name="Angeli S."/>
            <person name="Foret S."/>
            <person name="Bucher G."/>
            <person name="Schuetz S."/>
            <person name="Maleszka R."/>
            <person name="Wimmer E.A."/>
            <person name="Beeman R.W."/>
            <person name="Lorenzen M."/>
            <person name="Tomoyasu Y."/>
            <person name="Miller S.C."/>
            <person name="Grossmann D."/>
            <person name="Bucher G."/>
        </authorList>
    </citation>
    <scope>NUCLEOTIDE SEQUENCE [LARGE SCALE GENOMIC DNA]</scope>
    <source>
        <strain evidence="14 15">Georgia GA2</strain>
    </source>
</reference>
<evidence type="ECO:0000256" key="1">
    <source>
        <dbReference type="ARBA" id="ARBA00004141"/>
    </source>
</evidence>
<evidence type="ECO:0000313" key="14">
    <source>
        <dbReference type="EMBL" id="EFA08237.1"/>
    </source>
</evidence>
<dbReference type="FunCoup" id="D6WVV3">
    <property type="interactions" value="38"/>
</dbReference>
<feature type="transmembrane region" description="Helical" evidence="12">
    <location>
        <begin position="288"/>
        <end position="309"/>
    </location>
</feature>
<evidence type="ECO:0000256" key="9">
    <source>
        <dbReference type="ARBA" id="ARBA00023201"/>
    </source>
</evidence>
<dbReference type="CDD" id="cd17318">
    <property type="entry name" value="MFS_SLC17"/>
    <property type="match status" value="1"/>
</dbReference>
<reference evidence="14 15" key="2">
    <citation type="journal article" date="2010" name="Nucleic Acids Res.">
        <title>BeetleBase in 2010: revisions to provide comprehensive genomic information for Tribolium castaneum.</title>
        <authorList>
            <person name="Kim H.S."/>
            <person name="Murphy T."/>
            <person name="Xia J."/>
            <person name="Caragea D."/>
            <person name="Park Y."/>
            <person name="Beeman R.W."/>
            <person name="Lorenzen M.D."/>
            <person name="Butcher S."/>
            <person name="Manak J.R."/>
            <person name="Brown S.J."/>
        </authorList>
    </citation>
    <scope>GENOME REANNOTATION</scope>
    <source>
        <strain evidence="14 15">Georgia GA2</strain>
    </source>
</reference>
<evidence type="ECO:0000256" key="7">
    <source>
        <dbReference type="ARBA" id="ARBA00023053"/>
    </source>
</evidence>
<organism evidence="14 15">
    <name type="scientific">Tribolium castaneum</name>
    <name type="common">Red flour beetle</name>
    <dbReference type="NCBI Taxonomy" id="7070"/>
    <lineage>
        <taxon>Eukaryota</taxon>
        <taxon>Metazoa</taxon>
        <taxon>Ecdysozoa</taxon>
        <taxon>Arthropoda</taxon>
        <taxon>Hexapoda</taxon>
        <taxon>Insecta</taxon>
        <taxon>Pterygota</taxon>
        <taxon>Neoptera</taxon>
        <taxon>Endopterygota</taxon>
        <taxon>Coleoptera</taxon>
        <taxon>Polyphaga</taxon>
        <taxon>Cucujiformia</taxon>
        <taxon>Tenebrionidae</taxon>
        <taxon>Tenebrionidae incertae sedis</taxon>
        <taxon>Tribolium</taxon>
    </lineage>
</organism>
<dbReference type="Gene3D" id="1.20.1250.20">
    <property type="entry name" value="MFS general substrate transporter like domains"/>
    <property type="match status" value="2"/>
</dbReference>
<dbReference type="HOGENOM" id="CLU_001265_5_0_1"/>
<keyword evidence="4 12" id="KW-0812">Transmembrane</keyword>
<feature type="transmembrane region" description="Helical" evidence="12">
    <location>
        <begin position="356"/>
        <end position="375"/>
    </location>
</feature>
<dbReference type="AlphaFoldDB" id="D6WVV3"/>
<dbReference type="PANTHER" id="PTHR11662:SF280">
    <property type="entry name" value="FI21844P1-RELATED"/>
    <property type="match status" value="1"/>
</dbReference>
<keyword evidence="7" id="KW-0915">Sodium</keyword>
<dbReference type="InterPro" id="IPR050382">
    <property type="entry name" value="MFS_Na/Anion_cotransporter"/>
</dbReference>
<keyword evidence="15" id="KW-1185">Reference proteome</keyword>
<gene>
    <name evidence="14" type="primary">AUGUSTUS-3.0.2_05865</name>
    <name evidence="14" type="ORF">TcasGA2_TC005865</name>
</gene>
<dbReference type="PROSITE" id="PS50850">
    <property type="entry name" value="MFS"/>
    <property type="match status" value="1"/>
</dbReference>
<comment type="subcellular location">
    <subcellularLocation>
        <location evidence="1">Membrane</location>
        <topology evidence="1">Multi-pass membrane protein</topology>
    </subcellularLocation>
</comment>
<feature type="transmembrane region" description="Helical" evidence="12">
    <location>
        <begin position="164"/>
        <end position="188"/>
    </location>
</feature>
<accession>D6WVV3</accession>
<dbReference type="EMBL" id="KQ971358">
    <property type="protein sequence ID" value="EFA08237.1"/>
    <property type="molecule type" value="Genomic_DNA"/>
</dbReference>
<dbReference type="InParanoid" id="D6WVV3"/>
<feature type="domain" description="Major facilitator superfamily (MFS) profile" evidence="13">
    <location>
        <begin position="25"/>
        <end position="448"/>
    </location>
</feature>
<feature type="transmembrane region" description="Helical" evidence="12">
    <location>
        <begin position="29"/>
        <end position="52"/>
    </location>
</feature>
<evidence type="ECO:0000259" key="13">
    <source>
        <dbReference type="PROSITE" id="PS50850"/>
    </source>
</evidence>
<comment type="function">
    <text evidence="10">May be an inorganic phosphate cotransporter.</text>
</comment>
<dbReference type="FunFam" id="1.20.1250.20:FF:000003">
    <property type="entry name" value="Solute carrier family 17 member 3"/>
    <property type="match status" value="1"/>
</dbReference>
<dbReference type="Pfam" id="PF07690">
    <property type="entry name" value="MFS_1"/>
    <property type="match status" value="1"/>
</dbReference>
<dbReference type="InterPro" id="IPR011701">
    <property type="entry name" value="MFS"/>
</dbReference>
<feature type="transmembrane region" description="Helical" evidence="12">
    <location>
        <begin position="330"/>
        <end position="350"/>
    </location>
</feature>
<dbReference type="OrthoDB" id="2985014at2759"/>
<dbReference type="InterPro" id="IPR020846">
    <property type="entry name" value="MFS_dom"/>
</dbReference>
<keyword evidence="8 12" id="KW-0472">Membrane</keyword>
<evidence type="ECO:0000256" key="5">
    <source>
        <dbReference type="ARBA" id="ARBA00022847"/>
    </source>
</evidence>
<evidence type="ECO:0000256" key="8">
    <source>
        <dbReference type="ARBA" id="ARBA00023136"/>
    </source>
</evidence>
<sequence>MSTNQKLAQNEEIQAPASWYGSRHTQVTLCFLLLAIAYAMRVNLSVAIVAMTDKNTTSNPDIPTYNWDDKSVVLSSFFWGYVVLQVFAGQFGKMYGPRWFLVVAMTVNSIVCMLTPIVADNLGSKGVMGCRVVQGLFQGFIFPSVHNILGKWAPTPERSRMGTFVYSGSSFGTIIAMPITGLISASWLGWPVSFYVFGCFGLLWVGLWLGLGANSPAEHRGISEEERFYIEATLGQQEHKVVPTPWKAIFTSWPMWAIIVANFGQNWGYSTLLTEIPNYMNKIMHFDMQSNSLLSAAPYLALWVLSFVFGPISDHLINRKILSRGSVRKIFNAIGTCGPALALVALGFVPEDQTDLSVALLIVVVGINAAVFCGFQVNHIDLAPNHAGTLMGITNGSSNIFSIIAPLVVQVVVYDETDKALWRIVFVIAAAWYVASAIFYIFFASGEIQEWNDDVKDERMKSEEEGKG</sequence>
<name>D6WVV3_TRICA</name>
<feature type="transmembrane region" description="Helical" evidence="12">
    <location>
        <begin position="420"/>
        <end position="443"/>
    </location>
</feature>
<dbReference type="PANTHER" id="PTHR11662">
    <property type="entry name" value="SOLUTE CARRIER FAMILY 17"/>
    <property type="match status" value="1"/>
</dbReference>
<dbReference type="PhylomeDB" id="D6WVV3"/>
<evidence type="ECO:0000256" key="3">
    <source>
        <dbReference type="ARBA" id="ARBA00022448"/>
    </source>
</evidence>
<feature type="transmembrane region" description="Helical" evidence="12">
    <location>
        <begin position="396"/>
        <end position="414"/>
    </location>
</feature>
<dbReference type="GO" id="GO:0015293">
    <property type="term" value="F:symporter activity"/>
    <property type="evidence" value="ECO:0007669"/>
    <property type="project" value="UniProtKB-KW"/>
</dbReference>
<dbReference type="Proteomes" id="UP000007266">
    <property type="component" value="Linkage group 8"/>
</dbReference>